<dbReference type="EMBL" id="AMQN01001850">
    <property type="status" value="NOT_ANNOTATED_CDS"/>
    <property type="molecule type" value="Genomic_DNA"/>
</dbReference>
<comment type="subcellular location">
    <subcellularLocation>
        <location evidence="1 13">Mitochondrion inner membrane</location>
        <topology evidence="1 13">Single-pass membrane protein</topology>
    </subcellularLocation>
</comment>
<comment type="subunit">
    <text evidence="12 13">Component of the ubiquinol-cytochrome c oxidoreductase (cytochrome b-c1 complex, complex III, CIII), a multisubunit enzyme composed of 11 subunits. The complex is composed of 3 respiratory subunits cytochrome b, cytochrome c1 and Rieske protein UQCRFS1, 2 core protein subunits UQCRC1/QCR1 and UQCRC2/QCR2, and 6 low-molecular weight protein subunits UQCRH/QCR6, UQCRB/QCR7, UQCRQ/QCR8, UQCR10/QCR9, UQCR11/QCR10 and subunit 9, the cleavage product of Rieske protein UQCRFS1. The complex exists as an obligatory dimer and forms supercomplexes (SCs) in the inner mitochondrial membrane with NADH-ubiquinone oxidoreductase (complex I, CI) and cytochrome c oxidase (complex IV, CIV), resulting in different assemblies (supercomplex SCI(1)III(2)IV(1) and megacomplex MCI(2)III(2)IV(2)). Interacts with UQCC6.</text>
</comment>
<reference evidence="14 16" key="2">
    <citation type="journal article" date="2013" name="Nature">
        <title>Insights into bilaterian evolution from three spiralian genomes.</title>
        <authorList>
            <person name="Simakov O."/>
            <person name="Marletaz F."/>
            <person name="Cho S.J."/>
            <person name="Edsinger-Gonzales E."/>
            <person name="Havlak P."/>
            <person name="Hellsten U."/>
            <person name="Kuo D.H."/>
            <person name="Larsson T."/>
            <person name="Lv J."/>
            <person name="Arendt D."/>
            <person name="Savage R."/>
            <person name="Osoegawa K."/>
            <person name="de Jong P."/>
            <person name="Grimwood J."/>
            <person name="Chapman J.A."/>
            <person name="Shapiro H."/>
            <person name="Aerts A."/>
            <person name="Otillar R.P."/>
            <person name="Terry A.Y."/>
            <person name="Boore J.L."/>
            <person name="Grigoriev I.V."/>
            <person name="Lindberg D.R."/>
            <person name="Seaver E.C."/>
            <person name="Weisblat D.A."/>
            <person name="Putnam N.H."/>
            <person name="Rokhsar D.S."/>
        </authorList>
    </citation>
    <scope>NUCLEOTIDE SEQUENCE</scope>
    <source>
        <strain evidence="14 16">I ESC-2004</strain>
    </source>
</reference>
<dbReference type="OMA" id="GVPNMFR"/>
<dbReference type="InterPro" id="IPR004205">
    <property type="entry name" value="Cyt_bc1_su8"/>
</dbReference>
<accession>R7U2D6</accession>
<keyword evidence="16" id="KW-1185">Reference proteome</keyword>
<evidence type="ECO:0000256" key="11">
    <source>
        <dbReference type="ARBA" id="ARBA00023136"/>
    </source>
</evidence>
<dbReference type="PANTHER" id="PTHR12119:SF2">
    <property type="entry name" value="CYTOCHROME B-C1 COMPLEX SUBUNIT 8"/>
    <property type="match status" value="1"/>
</dbReference>
<keyword evidence="9" id="KW-1133">Transmembrane helix</keyword>
<proteinExistence type="inferred from homology"/>
<evidence type="ECO:0000256" key="3">
    <source>
        <dbReference type="ARBA" id="ARBA00016324"/>
    </source>
</evidence>
<dbReference type="OrthoDB" id="6683853at2759"/>
<dbReference type="FunCoup" id="R7U2D6">
    <property type="interactions" value="472"/>
</dbReference>
<keyword evidence="4 13" id="KW-0813">Transport</keyword>
<dbReference type="Proteomes" id="UP000014760">
    <property type="component" value="Unassembled WGS sequence"/>
</dbReference>
<comment type="similarity">
    <text evidence="2 13">Belongs to the UQCRQ/QCR8 family.</text>
</comment>
<reference evidence="16" key="1">
    <citation type="submission" date="2012-12" db="EMBL/GenBank/DDBJ databases">
        <authorList>
            <person name="Hellsten U."/>
            <person name="Grimwood J."/>
            <person name="Chapman J.A."/>
            <person name="Shapiro H."/>
            <person name="Aerts A."/>
            <person name="Otillar R.P."/>
            <person name="Terry A.Y."/>
            <person name="Boore J.L."/>
            <person name="Simakov O."/>
            <person name="Marletaz F."/>
            <person name="Cho S.-J."/>
            <person name="Edsinger-Gonzales E."/>
            <person name="Havlak P."/>
            <person name="Kuo D.-H."/>
            <person name="Larsson T."/>
            <person name="Lv J."/>
            <person name="Arendt D."/>
            <person name="Savage R."/>
            <person name="Osoegawa K."/>
            <person name="de Jong P."/>
            <person name="Lindberg D.R."/>
            <person name="Seaver E.C."/>
            <person name="Weisblat D.A."/>
            <person name="Putnam N.H."/>
            <person name="Grigoriev I.V."/>
            <person name="Rokhsar D.S."/>
        </authorList>
    </citation>
    <scope>NUCLEOTIDE SEQUENCE</scope>
    <source>
        <strain evidence="16">I ESC-2004</strain>
    </source>
</reference>
<evidence type="ECO:0000256" key="12">
    <source>
        <dbReference type="ARBA" id="ARBA00047105"/>
    </source>
</evidence>
<protein>
    <recommendedName>
        <fullName evidence="3 13">Cytochrome b-c1 complex subunit 8</fullName>
    </recommendedName>
    <alternativeName>
        <fullName evidence="13">Complex III subunit 8</fullName>
    </alternativeName>
</protein>
<evidence type="ECO:0000256" key="5">
    <source>
        <dbReference type="ARBA" id="ARBA00022660"/>
    </source>
</evidence>
<dbReference type="GO" id="GO:0005743">
    <property type="term" value="C:mitochondrial inner membrane"/>
    <property type="evidence" value="ECO:0007669"/>
    <property type="project" value="UniProtKB-SubCell"/>
</dbReference>
<keyword evidence="11" id="KW-0472">Membrane</keyword>
<gene>
    <name evidence="14" type="ORF">CAPTEDRAFT_151328</name>
</gene>
<evidence type="ECO:0000313" key="15">
    <source>
        <dbReference type="EnsemblMetazoa" id="CapteP151328"/>
    </source>
</evidence>
<evidence type="ECO:0000256" key="13">
    <source>
        <dbReference type="RuleBase" id="RU368118"/>
    </source>
</evidence>
<evidence type="ECO:0000256" key="4">
    <source>
        <dbReference type="ARBA" id="ARBA00022448"/>
    </source>
</evidence>
<evidence type="ECO:0000256" key="6">
    <source>
        <dbReference type="ARBA" id="ARBA00022692"/>
    </source>
</evidence>
<evidence type="ECO:0000256" key="7">
    <source>
        <dbReference type="ARBA" id="ARBA00022792"/>
    </source>
</evidence>
<dbReference type="EMBL" id="KB306105">
    <property type="protein sequence ID" value="ELU00170.1"/>
    <property type="molecule type" value="Genomic_DNA"/>
</dbReference>
<keyword evidence="5 13" id="KW-0679">Respiratory chain</keyword>
<evidence type="ECO:0000256" key="2">
    <source>
        <dbReference type="ARBA" id="ARBA00007668"/>
    </source>
</evidence>
<dbReference type="AlphaFoldDB" id="R7U2D6"/>
<keyword evidence="10 13" id="KW-0496">Mitochondrion</keyword>
<dbReference type="EnsemblMetazoa" id="CapteT151328">
    <property type="protein sequence ID" value="CapteP151328"/>
    <property type="gene ID" value="CapteG151328"/>
</dbReference>
<comment type="function">
    <text evidence="13">Component of the ubiquinol-cytochrome c oxidoreductase, a multisubunit transmembrane complex that is part of the mitochondrial electron transport chain which drives oxidative phosphorylation. The complex plays an important role in the uptake of multiple carbon sources present in different host niches.</text>
</comment>
<keyword evidence="8 13" id="KW-0249">Electron transport</keyword>
<dbReference type="SUPFAM" id="SSF81508">
    <property type="entry name" value="Ubiquinone-binding protein QP-C of cytochrome bc1 complex (Ubiquinol-cytochrome c reductase)"/>
    <property type="match status" value="1"/>
</dbReference>
<dbReference type="FunFam" id="1.20.5.210:FF:000001">
    <property type="entry name" value="Cytochrome b-c1 complex subunit 8"/>
    <property type="match status" value="1"/>
</dbReference>
<reference evidence="15" key="3">
    <citation type="submission" date="2015-06" db="UniProtKB">
        <authorList>
            <consortium name="EnsemblMetazoa"/>
        </authorList>
    </citation>
    <scope>IDENTIFICATION</scope>
</reference>
<sequence length="83" mass="9290">MGLHFGNLGIRVRGVVSFAISPYEQRAMAGFLSRGFPNLIRRFNGQAFIIGPPLIASYLYYDYINTKAEEMSRKNPADFAADV</sequence>
<dbReference type="GO" id="GO:0006122">
    <property type="term" value="P:mitochondrial electron transport, ubiquinol to cytochrome c"/>
    <property type="evidence" value="ECO:0007669"/>
    <property type="project" value="UniProtKB-UniRule"/>
</dbReference>
<evidence type="ECO:0000256" key="8">
    <source>
        <dbReference type="ARBA" id="ARBA00022982"/>
    </source>
</evidence>
<dbReference type="PANTHER" id="PTHR12119">
    <property type="entry name" value="UBIQUINOL-CYTOCHROME C REDUCTASE COMPLEX UBIQUINONE-BINDING PROTEIN QP-C"/>
    <property type="match status" value="1"/>
</dbReference>
<evidence type="ECO:0000256" key="10">
    <source>
        <dbReference type="ARBA" id="ARBA00023128"/>
    </source>
</evidence>
<dbReference type="STRING" id="283909.R7U2D6"/>
<evidence type="ECO:0000256" key="1">
    <source>
        <dbReference type="ARBA" id="ARBA00004434"/>
    </source>
</evidence>
<keyword evidence="6" id="KW-0812">Transmembrane</keyword>
<evidence type="ECO:0000256" key="9">
    <source>
        <dbReference type="ARBA" id="ARBA00022989"/>
    </source>
</evidence>
<evidence type="ECO:0000313" key="14">
    <source>
        <dbReference type="EMBL" id="ELU00170.1"/>
    </source>
</evidence>
<organism evidence="14">
    <name type="scientific">Capitella teleta</name>
    <name type="common">Polychaete worm</name>
    <dbReference type="NCBI Taxonomy" id="283909"/>
    <lineage>
        <taxon>Eukaryota</taxon>
        <taxon>Metazoa</taxon>
        <taxon>Spiralia</taxon>
        <taxon>Lophotrochozoa</taxon>
        <taxon>Annelida</taxon>
        <taxon>Polychaeta</taxon>
        <taxon>Sedentaria</taxon>
        <taxon>Scolecida</taxon>
        <taxon>Capitellidae</taxon>
        <taxon>Capitella</taxon>
    </lineage>
</organism>
<evidence type="ECO:0000313" key="16">
    <source>
        <dbReference type="Proteomes" id="UP000014760"/>
    </source>
</evidence>
<dbReference type="Gene3D" id="1.20.5.210">
    <property type="entry name" value="Cytochrome b-c1 complex subunit 8"/>
    <property type="match status" value="1"/>
</dbReference>
<dbReference type="HOGENOM" id="CLU_156007_2_0_1"/>
<name>R7U2D6_CAPTE</name>
<dbReference type="Pfam" id="PF02939">
    <property type="entry name" value="UcrQ"/>
    <property type="match status" value="1"/>
</dbReference>
<dbReference type="InterPro" id="IPR036642">
    <property type="entry name" value="Cyt_bc1_su8_sf"/>
</dbReference>
<dbReference type="GO" id="GO:0045275">
    <property type="term" value="C:respiratory chain complex III"/>
    <property type="evidence" value="ECO:0007669"/>
    <property type="project" value="UniProtKB-UniRule"/>
</dbReference>
<keyword evidence="7 13" id="KW-0999">Mitochondrion inner membrane</keyword>